<proteinExistence type="predicted"/>
<name>A0AAV7NT76_PLEWA</name>
<comment type="caution">
    <text evidence="2">The sequence shown here is derived from an EMBL/GenBank/DDBJ whole genome shotgun (WGS) entry which is preliminary data.</text>
</comment>
<gene>
    <name evidence="2" type="ORF">NDU88_004699</name>
</gene>
<dbReference type="AlphaFoldDB" id="A0AAV7NT76"/>
<dbReference type="Proteomes" id="UP001066276">
    <property type="component" value="Chromosome 8"/>
</dbReference>
<dbReference type="EMBL" id="JANPWB010000012">
    <property type="protein sequence ID" value="KAJ1116488.1"/>
    <property type="molecule type" value="Genomic_DNA"/>
</dbReference>
<evidence type="ECO:0000256" key="1">
    <source>
        <dbReference type="SAM" id="MobiDB-lite"/>
    </source>
</evidence>
<evidence type="ECO:0000313" key="2">
    <source>
        <dbReference type="EMBL" id="KAJ1116488.1"/>
    </source>
</evidence>
<feature type="compositionally biased region" description="Low complexity" evidence="1">
    <location>
        <begin position="39"/>
        <end position="48"/>
    </location>
</feature>
<feature type="compositionally biased region" description="Polar residues" evidence="1">
    <location>
        <begin position="82"/>
        <end position="92"/>
    </location>
</feature>
<organism evidence="2 3">
    <name type="scientific">Pleurodeles waltl</name>
    <name type="common">Iberian ribbed newt</name>
    <dbReference type="NCBI Taxonomy" id="8319"/>
    <lineage>
        <taxon>Eukaryota</taxon>
        <taxon>Metazoa</taxon>
        <taxon>Chordata</taxon>
        <taxon>Craniata</taxon>
        <taxon>Vertebrata</taxon>
        <taxon>Euteleostomi</taxon>
        <taxon>Amphibia</taxon>
        <taxon>Batrachia</taxon>
        <taxon>Caudata</taxon>
        <taxon>Salamandroidea</taxon>
        <taxon>Salamandridae</taxon>
        <taxon>Pleurodelinae</taxon>
        <taxon>Pleurodeles</taxon>
    </lineage>
</organism>
<sequence length="193" mass="20134">MDGRFASHCRGVLTPPRRPAHPLALFTPLQRPNPGLGGPAPSARPGPGQKLCPDGTAARRSPRVLSPTPLGRVRSTAPLESRATSPRLQQQGPPSLEPHPLPLLRPAGRIGCSQAGPTTRAPGLCSTLRASLGLPRRPRLESSQGSRDPAPPPAPTGSTRGTLAGGPGLGSICQNIGRPLRSRQIMHPPSWPV</sequence>
<keyword evidence="3" id="KW-1185">Reference proteome</keyword>
<reference evidence="2" key="1">
    <citation type="journal article" date="2022" name="bioRxiv">
        <title>Sequencing and chromosome-scale assembly of the giantPleurodeles waltlgenome.</title>
        <authorList>
            <person name="Brown T."/>
            <person name="Elewa A."/>
            <person name="Iarovenko S."/>
            <person name="Subramanian E."/>
            <person name="Araus A.J."/>
            <person name="Petzold A."/>
            <person name="Susuki M."/>
            <person name="Suzuki K.-i.T."/>
            <person name="Hayashi T."/>
            <person name="Toyoda A."/>
            <person name="Oliveira C."/>
            <person name="Osipova E."/>
            <person name="Leigh N.D."/>
            <person name="Simon A."/>
            <person name="Yun M.H."/>
        </authorList>
    </citation>
    <scope>NUCLEOTIDE SEQUENCE</scope>
    <source>
        <strain evidence="2">20211129_DDA</strain>
        <tissue evidence="2">Liver</tissue>
    </source>
</reference>
<accession>A0AAV7NT76</accession>
<evidence type="ECO:0000313" key="3">
    <source>
        <dbReference type="Proteomes" id="UP001066276"/>
    </source>
</evidence>
<protein>
    <submittedName>
        <fullName evidence="2">Uncharacterized protein</fullName>
    </submittedName>
</protein>
<feature type="region of interest" description="Disordered" evidence="1">
    <location>
        <begin position="1"/>
        <end position="193"/>
    </location>
</feature>